<dbReference type="AlphaFoldDB" id="A0A5E7HY13"/>
<sequence length="67" mass="7488">MKDHKASTIPPAAILEWMHSHSAQAMTEYYSKALIGGCSNRAWPHEDTNKELANCLPAKNRPQTELP</sequence>
<dbReference type="Proteomes" id="UP000375525">
    <property type="component" value="Unassembled WGS sequence"/>
</dbReference>
<name>A0A5E7HY13_PSEFL</name>
<gene>
    <name evidence="1" type="ORF">PS880_01202</name>
</gene>
<reference evidence="1 2" key="1">
    <citation type="submission" date="2019-09" db="EMBL/GenBank/DDBJ databases">
        <authorList>
            <person name="Chandra G."/>
            <person name="Truman W A."/>
        </authorList>
    </citation>
    <scope>NUCLEOTIDE SEQUENCE [LARGE SCALE GENOMIC DNA]</scope>
    <source>
        <strain evidence="1">PS880</strain>
    </source>
</reference>
<dbReference type="EMBL" id="CABVIH010000005">
    <property type="protein sequence ID" value="VVO68965.1"/>
    <property type="molecule type" value="Genomic_DNA"/>
</dbReference>
<evidence type="ECO:0000313" key="2">
    <source>
        <dbReference type="Proteomes" id="UP000375525"/>
    </source>
</evidence>
<evidence type="ECO:0000313" key="1">
    <source>
        <dbReference type="EMBL" id="VVO68965.1"/>
    </source>
</evidence>
<organism evidence="1 2">
    <name type="scientific">Pseudomonas fluorescens</name>
    <dbReference type="NCBI Taxonomy" id="294"/>
    <lineage>
        <taxon>Bacteria</taxon>
        <taxon>Pseudomonadati</taxon>
        <taxon>Pseudomonadota</taxon>
        <taxon>Gammaproteobacteria</taxon>
        <taxon>Pseudomonadales</taxon>
        <taxon>Pseudomonadaceae</taxon>
        <taxon>Pseudomonas</taxon>
    </lineage>
</organism>
<accession>A0A5E7HY13</accession>
<proteinExistence type="predicted"/>
<protein>
    <submittedName>
        <fullName evidence="1">Uncharacterized protein</fullName>
    </submittedName>
</protein>